<reference evidence="11 12" key="1">
    <citation type="submission" date="2018-04" db="EMBL/GenBank/DDBJ databases">
        <title>Genomic Encyclopedia of Type Strains, Phase IV (KMG-IV): sequencing the most valuable type-strain genomes for metagenomic binning, comparative biology and taxonomic classification.</title>
        <authorList>
            <person name="Goeker M."/>
        </authorList>
    </citation>
    <scope>NUCLEOTIDE SEQUENCE [LARGE SCALE GENOMIC DNA]</scope>
    <source>
        <strain evidence="11 12">DSM 7138</strain>
    </source>
</reference>
<dbReference type="EMBL" id="PZZZ01000006">
    <property type="protein sequence ID" value="PTM93317.1"/>
    <property type="molecule type" value="Genomic_DNA"/>
</dbReference>
<comment type="caution">
    <text evidence="11">The sequence shown here is derived from an EMBL/GenBank/DDBJ whole genome shotgun (WGS) entry which is preliminary data.</text>
</comment>
<name>A0A2T5B2V3_MYCDI</name>
<feature type="transmembrane region" description="Helical" evidence="9">
    <location>
        <begin position="12"/>
        <end position="35"/>
    </location>
</feature>
<evidence type="ECO:0000256" key="2">
    <source>
        <dbReference type="ARBA" id="ARBA00010072"/>
    </source>
</evidence>
<dbReference type="PROSITE" id="PS50928">
    <property type="entry name" value="ABC_TM1"/>
    <property type="match status" value="1"/>
</dbReference>
<evidence type="ECO:0000313" key="12">
    <source>
        <dbReference type="Proteomes" id="UP000241247"/>
    </source>
</evidence>
<organism evidence="11 12">
    <name type="scientific">Mycoplana dimorpha</name>
    <dbReference type="NCBI Taxonomy" id="28320"/>
    <lineage>
        <taxon>Bacteria</taxon>
        <taxon>Pseudomonadati</taxon>
        <taxon>Pseudomonadota</taxon>
        <taxon>Alphaproteobacteria</taxon>
        <taxon>Hyphomicrobiales</taxon>
        <taxon>Rhizobiaceae</taxon>
        <taxon>Mycoplana</taxon>
    </lineage>
</organism>
<keyword evidence="5" id="KW-0997">Cell inner membrane</keyword>
<evidence type="ECO:0000256" key="1">
    <source>
        <dbReference type="ARBA" id="ARBA00004429"/>
    </source>
</evidence>
<dbReference type="RefSeq" id="WP_108003670.1">
    <property type="nucleotide sequence ID" value="NZ_JBHEEX010000005.1"/>
</dbReference>
<evidence type="ECO:0000256" key="8">
    <source>
        <dbReference type="ARBA" id="ARBA00023136"/>
    </source>
</evidence>
<dbReference type="GO" id="GO:0022857">
    <property type="term" value="F:transmembrane transporter activity"/>
    <property type="evidence" value="ECO:0007669"/>
    <property type="project" value="InterPro"/>
</dbReference>
<feature type="transmembrane region" description="Helical" evidence="9">
    <location>
        <begin position="55"/>
        <end position="76"/>
    </location>
</feature>
<evidence type="ECO:0000256" key="3">
    <source>
        <dbReference type="ARBA" id="ARBA00022448"/>
    </source>
</evidence>
<dbReference type="Gene3D" id="1.10.3720.10">
    <property type="entry name" value="MetI-like"/>
    <property type="match status" value="1"/>
</dbReference>
<accession>A0A2T5B2V3</accession>
<proteinExistence type="inferred from homology"/>
<dbReference type="GO" id="GO:0006865">
    <property type="term" value="P:amino acid transport"/>
    <property type="evidence" value="ECO:0007669"/>
    <property type="project" value="TreeGrafter"/>
</dbReference>
<dbReference type="GO" id="GO:0043190">
    <property type="term" value="C:ATP-binding cassette (ABC) transporter complex"/>
    <property type="evidence" value="ECO:0007669"/>
    <property type="project" value="InterPro"/>
</dbReference>
<dbReference type="PANTHER" id="PTHR30614">
    <property type="entry name" value="MEMBRANE COMPONENT OF AMINO ACID ABC TRANSPORTER"/>
    <property type="match status" value="1"/>
</dbReference>
<dbReference type="NCBIfam" id="TIGR01726">
    <property type="entry name" value="HEQRo_perm_3TM"/>
    <property type="match status" value="1"/>
</dbReference>
<dbReference type="CDD" id="cd06261">
    <property type="entry name" value="TM_PBP2"/>
    <property type="match status" value="1"/>
</dbReference>
<feature type="domain" description="ABC transmembrane type-1" evidence="10">
    <location>
        <begin position="17"/>
        <end position="215"/>
    </location>
</feature>
<feature type="transmembrane region" description="Helical" evidence="9">
    <location>
        <begin position="191"/>
        <end position="215"/>
    </location>
</feature>
<sequence length="230" mass="25271">MELELIQRAVPVLLKGLGVTALLTGVSVLVGFNLGLGLALMRLSENRFLSGFAKYYSTVFRGTPLLVQLFLFYYGLGQLSFIKNSEMAWWVISDGTRCAIMALALNTAAYTSEILRGGLMSVPAGLVEAAQAAGMSRFLRFRRIQFPLAIRQALPAYGNELVLTVKGTSLASTITVLEITGYAKRLMSQTFAIFEVFAIAGALYLIINLVLITLVRMLEAHLMRHQARSR</sequence>
<evidence type="ECO:0000259" key="10">
    <source>
        <dbReference type="PROSITE" id="PS50928"/>
    </source>
</evidence>
<dbReference type="InterPro" id="IPR035906">
    <property type="entry name" value="MetI-like_sf"/>
</dbReference>
<gene>
    <name evidence="11" type="ORF">C7449_1062</name>
</gene>
<comment type="subcellular location">
    <subcellularLocation>
        <location evidence="1">Cell inner membrane</location>
        <topology evidence="1">Multi-pass membrane protein</topology>
    </subcellularLocation>
    <subcellularLocation>
        <location evidence="9">Cell membrane</location>
        <topology evidence="9">Multi-pass membrane protein</topology>
    </subcellularLocation>
</comment>
<dbReference type="PANTHER" id="PTHR30614:SF10">
    <property type="entry name" value="ARGININE ABC TRANSPORTER PERMEASE PROTEIN ARTM"/>
    <property type="match status" value="1"/>
</dbReference>
<evidence type="ECO:0000256" key="5">
    <source>
        <dbReference type="ARBA" id="ARBA00022519"/>
    </source>
</evidence>
<keyword evidence="6 9" id="KW-0812">Transmembrane</keyword>
<evidence type="ECO:0000313" key="11">
    <source>
        <dbReference type="EMBL" id="PTM93317.1"/>
    </source>
</evidence>
<evidence type="ECO:0000256" key="6">
    <source>
        <dbReference type="ARBA" id="ARBA00022692"/>
    </source>
</evidence>
<evidence type="ECO:0000256" key="4">
    <source>
        <dbReference type="ARBA" id="ARBA00022475"/>
    </source>
</evidence>
<keyword evidence="4" id="KW-1003">Cell membrane</keyword>
<protein>
    <submittedName>
        <fullName evidence="11">Octopine/nopaline transport system permease protein</fullName>
    </submittedName>
</protein>
<dbReference type="SUPFAM" id="SSF161098">
    <property type="entry name" value="MetI-like"/>
    <property type="match status" value="1"/>
</dbReference>
<keyword evidence="7 9" id="KW-1133">Transmembrane helix</keyword>
<comment type="similarity">
    <text evidence="2">Belongs to the binding-protein-dependent transport system permease family. HisMQ subfamily.</text>
</comment>
<dbReference type="Pfam" id="PF00528">
    <property type="entry name" value="BPD_transp_1"/>
    <property type="match status" value="1"/>
</dbReference>
<dbReference type="Proteomes" id="UP000241247">
    <property type="component" value="Unassembled WGS sequence"/>
</dbReference>
<keyword evidence="3 9" id="KW-0813">Transport</keyword>
<keyword evidence="8 9" id="KW-0472">Membrane</keyword>
<dbReference type="InterPro" id="IPR010065">
    <property type="entry name" value="AA_ABC_transptr_permease_3TM"/>
</dbReference>
<dbReference type="InterPro" id="IPR043429">
    <property type="entry name" value="ArtM/GltK/GlnP/TcyL/YhdX-like"/>
</dbReference>
<keyword evidence="12" id="KW-1185">Reference proteome</keyword>
<dbReference type="OrthoDB" id="4404959at2"/>
<dbReference type="InterPro" id="IPR000515">
    <property type="entry name" value="MetI-like"/>
</dbReference>
<evidence type="ECO:0000256" key="9">
    <source>
        <dbReference type="RuleBase" id="RU363032"/>
    </source>
</evidence>
<dbReference type="AlphaFoldDB" id="A0A2T5B2V3"/>
<evidence type="ECO:0000256" key="7">
    <source>
        <dbReference type="ARBA" id="ARBA00022989"/>
    </source>
</evidence>